<dbReference type="GeneID" id="68107890"/>
<dbReference type="VEuPathDB" id="AmoebaDB:NF0093790"/>
<feature type="transmembrane region" description="Helical" evidence="2">
    <location>
        <begin position="112"/>
        <end position="131"/>
    </location>
</feature>
<sequence>MNQERSSSQPTNNSTKQSLPKAKTQANIIKNYDPKSSLSHIIGDYRLLSPWNKIKFNIIQFVAEWRVLSHNISQQQTLHHNYKYSDPYLGIATREMYHPQIVRSMKQRFTRWFKYSIYMTAFSLLVVYPSASKVWETEKKRRELYLSQKYTFNKEKSI</sequence>
<feature type="region of interest" description="Disordered" evidence="1">
    <location>
        <begin position="1"/>
        <end position="23"/>
    </location>
</feature>
<dbReference type="VEuPathDB" id="AmoebaDB:FDP41_000672"/>
<name>A0A6A5C2X6_NAEFO</name>
<evidence type="ECO:0000256" key="2">
    <source>
        <dbReference type="SAM" id="Phobius"/>
    </source>
</evidence>
<evidence type="ECO:0000256" key="1">
    <source>
        <dbReference type="SAM" id="MobiDB-lite"/>
    </source>
</evidence>
<keyword evidence="2" id="KW-0472">Membrane</keyword>
<dbReference type="RefSeq" id="XP_044569486.1">
    <property type="nucleotide sequence ID" value="XM_044710385.1"/>
</dbReference>
<accession>A0A6A5C2X6</accession>
<evidence type="ECO:0000313" key="4">
    <source>
        <dbReference type="Proteomes" id="UP000444721"/>
    </source>
</evidence>
<reference evidence="3 4" key="1">
    <citation type="journal article" date="2019" name="Sci. Rep.">
        <title>Nanopore sequencing improves the draft genome of the human pathogenic amoeba Naegleria fowleri.</title>
        <authorList>
            <person name="Liechti N."/>
            <person name="Schurch N."/>
            <person name="Bruggmann R."/>
            <person name="Wittwer M."/>
        </authorList>
    </citation>
    <scope>NUCLEOTIDE SEQUENCE [LARGE SCALE GENOMIC DNA]</scope>
    <source>
        <strain evidence="3 4">ATCC 30894</strain>
    </source>
</reference>
<keyword evidence="2" id="KW-1133">Transmembrane helix</keyword>
<dbReference type="Proteomes" id="UP000444721">
    <property type="component" value="Unassembled WGS sequence"/>
</dbReference>
<protein>
    <submittedName>
        <fullName evidence="3">Uncharacterized protein</fullName>
    </submittedName>
</protein>
<keyword evidence="4" id="KW-1185">Reference proteome</keyword>
<gene>
    <name evidence="3" type="ORF">FDP41_000672</name>
</gene>
<dbReference type="EMBL" id="VFQX01000002">
    <property type="protein sequence ID" value="KAF0984773.1"/>
    <property type="molecule type" value="Genomic_DNA"/>
</dbReference>
<dbReference type="AlphaFoldDB" id="A0A6A5C2X6"/>
<comment type="caution">
    <text evidence="3">The sequence shown here is derived from an EMBL/GenBank/DDBJ whole genome shotgun (WGS) entry which is preliminary data.</text>
</comment>
<evidence type="ECO:0000313" key="3">
    <source>
        <dbReference type="EMBL" id="KAF0984773.1"/>
    </source>
</evidence>
<keyword evidence="2" id="KW-0812">Transmembrane</keyword>
<proteinExistence type="predicted"/>
<dbReference type="OrthoDB" id="10311943at2759"/>
<organism evidence="3 4">
    <name type="scientific">Naegleria fowleri</name>
    <name type="common">Brain eating amoeba</name>
    <dbReference type="NCBI Taxonomy" id="5763"/>
    <lineage>
        <taxon>Eukaryota</taxon>
        <taxon>Discoba</taxon>
        <taxon>Heterolobosea</taxon>
        <taxon>Tetramitia</taxon>
        <taxon>Eutetramitia</taxon>
        <taxon>Vahlkampfiidae</taxon>
        <taxon>Naegleria</taxon>
    </lineage>
</organism>